<evidence type="ECO:0000313" key="1">
    <source>
        <dbReference type="EMBL" id="GAU26723.1"/>
    </source>
</evidence>
<protein>
    <submittedName>
        <fullName evidence="1">Uncharacterized protein</fullName>
    </submittedName>
</protein>
<organism evidence="1 2">
    <name type="scientific">Trifolium subterraneum</name>
    <name type="common">Subterranean clover</name>
    <dbReference type="NCBI Taxonomy" id="3900"/>
    <lineage>
        <taxon>Eukaryota</taxon>
        <taxon>Viridiplantae</taxon>
        <taxon>Streptophyta</taxon>
        <taxon>Embryophyta</taxon>
        <taxon>Tracheophyta</taxon>
        <taxon>Spermatophyta</taxon>
        <taxon>Magnoliopsida</taxon>
        <taxon>eudicotyledons</taxon>
        <taxon>Gunneridae</taxon>
        <taxon>Pentapetalae</taxon>
        <taxon>rosids</taxon>
        <taxon>fabids</taxon>
        <taxon>Fabales</taxon>
        <taxon>Fabaceae</taxon>
        <taxon>Papilionoideae</taxon>
        <taxon>50 kb inversion clade</taxon>
        <taxon>NPAAA clade</taxon>
        <taxon>Hologalegina</taxon>
        <taxon>IRL clade</taxon>
        <taxon>Trifolieae</taxon>
        <taxon>Trifolium</taxon>
    </lineage>
</organism>
<dbReference type="Proteomes" id="UP000242715">
    <property type="component" value="Unassembled WGS sequence"/>
</dbReference>
<accession>A0A2Z6M9K2</accession>
<dbReference type="AlphaFoldDB" id="A0A2Z6M9K2"/>
<reference evidence="2" key="1">
    <citation type="journal article" date="2017" name="Front. Plant Sci.">
        <title>Climate Clever Clovers: New Paradigm to Reduce the Environmental Footprint of Ruminants by Breeding Low Methanogenic Forages Utilizing Haplotype Variation.</title>
        <authorList>
            <person name="Kaur P."/>
            <person name="Appels R."/>
            <person name="Bayer P.E."/>
            <person name="Keeble-Gagnere G."/>
            <person name="Wang J."/>
            <person name="Hirakawa H."/>
            <person name="Shirasawa K."/>
            <person name="Vercoe P."/>
            <person name="Stefanova K."/>
            <person name="Durmic Z."/>
            <person name="Nichols P."/>
            <person name="Revell C."/>
            <person name="Isobe S.N."/>
            <person name="Edwards D."/>
            <person name="Erskine W."/>
        </authorList>
    </citation>
    <scope>NUCLEOTIDE SEQUENCE [LARGE SCALE GENOMIC DNA]</scope>
    <source>
        <strain evidence="2">cv. Daliak</strain>
    </source>
</reference>
<sequence length="74" mass="8734">MPPNSPDTDFINQCPTDLSEYLRFVDDDQWPNEVSSVKVIRRKLEIKLHSKPSQSLKFLMKVQVEEIWKEDGEK</sequence>
<name>A0A2Z6M9K2_TRISU</name>
<proteinExistence type="predicted"/>
<gene>
    <name evidence="1" type="ORF">TSUD_315000</name>
</gene>
<evidence type="ECO:0000313" key="2">
    <source>
        <dbReference type="Proteomes" id="UP000242715"/>
    </source>
</evidence>
<keyword evidence="2" id="KW-1185">Reference proteome</keyword>
<dbReference type="EMBL" id="DF973340">
    <property type="protein sequence ID" value="GAU26723.1"/>
    <property type="molecule type" value="Genomic_DNA"/>
</dbReference>